<proteinExistence type="predicted"/>
<dbReference type="AlphaFoldDB" id="A0A5P1F6D9"/>
<sequence length="142" mass="15652">MPGAAAATLVATEEEETSFFTIELDTFTLGAKASSRKNENRALVFYENLSVIVLSNSALYSSFQRNSELASSFFLELNMAPRRIASKGRRTASSSTTAATATSSVIRPRHGTPRLHMLDLSRWFSGALDLDRRFDGRSCLNH</sequence>
<feature type="compositionally biased region" description="Low complexity" evidence="1">
    <location>
        <begin position="91"/>
        <end position="104"/>
    </location>
</feature>
<reference evidence="3" key="1">
    <citation type="journal article" date="2017" name="Nat. Commun.">
        <title>The asparagus genome sheds light on the origin and evolution of a young Y chromosome.</title>
        <authorList>
            <person name="Harkess A."/>
            <person name="Zhou J."/>
            <person name="Xu C."/>
            <person name="Bowers J.E."/>
            <person name="Van der Hulst R."/>
            <person name="Ayyampalayam S."/>
            <person name="Mercati F."/>
            <person name="Riccardi P."/>
            <person name="McKain M.R."/>
            <person name="Kakrana A."/>
            <person name="Tang H."/>
            <person name="Ray J."/>
            <person name="Groenendijk J."/>
            <person name="Arikit S."/>
            <person name="Mathioni S.M."/>
            <person name="Nakano M."/>
            <person name="Shan H."/>
            <person name="Telgmann-Rauber A."/>
            <person name="Kanno A."/>
            <person name="Yue Z."/>
            <person name="Chen H."/>
            <person name="Li W."/>
            <person name="Chen Y."/>
            <person name="Xu X."/>
            <person name="Zhang Y."/>
            <person name="Luo S."/>
            <person name="Chen H."/>
            <person name="Gao J."/>
            <person name="Mao Z."/>
            <person name="Pires J.C."/>
            <person name="Luo M."/>
            <person name="Kudrna D."/>
            <person name="Wing R.A."/>
            <person name="Meyers B.C."/>
            <person name="Yi K."/>
            <person name="Kong H."/>
            <person name="Lavrijsen P."/>
            <person name="Sunseri F."/>
            <person name="Falavigna A."/>
            <person name="Ye Y."/>
            <person name="Leebens-Mack J.H."/>
            <person name="Chen G."/>
        </authorList>
    </citation>
    <scope>NUCLEOTIDE SEQUENCE [LARGE SCALE GENOMIC DNA]</scope>
    <source>
        <strain evidence="3">cv. DH0086</strain>
    </source>
</reference>
<dbReference type="EMBL" id="CM007384">
    <property type="protein sequence ID" value="ONK73313.1"/>
    <property type="molecule type" value="Genomic_DNA"/>
</dbReference>
<gene>
    <name evidence="2" type="ORF">A4U43_C04F29620</name>
</gene>
<keyword evidence="3" id="KW-1185">Reference proteome</keyword>
<protein>
    <submittedName>
        <fullName evidence="2">Uncharacterized protein</fullName>
    </submittedName>
</protein>
<feature type="region of interest" description="Disordered" evidence="1">
    <location>
        <begin position="86"/>
        <end position="106"/>
    </location>
</feature>
<accession>A0A5P1F6D9</accession>
<organism evidence="2 3">
    <name type="scientific">Asparagus officinalis</name>
    <name type="common">Garden asparagus</name>
    <dbReference type="NCBI Taxonomy" id="4686"/>
    <lineage>
        <taxon>Eukaryota</taxon>
        <taxon>Viridiplantae</taxon>
        <taxon>Streptophyta</taxon>
        <taxon>Embryophyta</taxon>
        <taxon>Tracheophyta</taxon>
        <taxon>Spermatophyta</taxon>
        <taxon>Magnoliopsida</taxon>
        <taxon>Liliopsida</taxon>
        <taxon>Asparagales</taxon>
        <taxon>Asparagaceae</taxon>
        <taxon>Asparagoideae</taxon>
        <taxon>Asparagus</taxon>
    </lineage>
</organism>
<dbReference type="Gramene" id="ONK73313">
    <property type="protein sequence ID" value="ONK73313"/>
    <property type="gene ID" value="A4U43_C04F29620"/>
</dbReference>
<name>A0A5P1F6D9_ASPOF</name>
<evidence type="ECO:0000256" key="1">
    <source>
        <dbReference type="SAM" id="MobiDB-lite"/>
    </source>
</evidence>
<dbReference type="Proteomes" id="UP000243459">
    <property type="component" value="Chromosome 4"/>
</dbReference>
<evidence type="ECO:0000313" key="3">
    <source>
        <dbReference type="Proteomes" id="UP000243459"/>
    </source>
</evidence>
<evidence type="ECO:0000313" key="2">
    <source>
        <dbReference type="EMBL" id="ONK73313.1"/>
    </source>
</evidence>